<feature type="compositionally biased region" description="Basic and acidic residues" evidence="1">
    <location>
        <begin position="77"/>
        <end position="88"/>
    </location>
</feature>
<feature type="region of interest" description="Disordered" evidence="1">
    <location>
        <begin position="33"/>
        <end position="88"/>
    </location>
</feature>
<gene>
    <name evidence="2" type="ORF">J1N35_028281</name>
</gene>
<proteinExistence type="predicted"/>
<dbReference type="OrthoDB" id="10556419at2759"/>
<dbReference type="EMBL" id="JAIQCV010000009">
    <property type="protein sequence ID" value="KAH1063294.1"/>
    <property type="molecule type" value="Genomic_DNA"/>
</dbReference>
<feature type="compositionally biased region" description="Basic and acidic residues" evidence="1">
    <location>
        <begin position="54"/>
        <end position="69"/>
    </location>
</feature>
<name>A0A9D3ZRU2_9ROSI</name>
<protein>
    <submittedName>
        <fullName evidence="2">Uncharacterized protein</fullName>
    </submittedName>
</protein>
<evidence type="ECO:0000313" key="3">
    <source>
        <dbReference type="Proteomes" id="UP000828251"/>
    </source>
</evidence>
<evidence type="ECO:0000256" key="1">
    <source>
        <dbReference type="SAM" id="MobiDB-lite"/>
    </source>
</evidence>
<sequence length="88" mass="10222">MIACKCSLDHVDDQATAVLLANAHLLMCCRSTPTKSGLEENNRVKEDEEDQRDEQECKRKNEEKRKKFEVFNGRRKHEGEKELSSDEI</sequence>
<feature type="compositionally biased region" description="Basic and acidic residues" evidence="1">
    <location>
        <begin position="37"/>
        <end position="46"/>
    </location>
</feature>
<reference evidence="2 3" key="1">
    <citation type="journal article" date="2021" name="Plant Biotechnol. J.">
        <title>Multi-omics assisted identification of the key and species-specific regulatory components of drought-tolerant mechanisms in Gossypium stocksii.</title>
        <authorList>
            <person name="Yu D."/>
            <person name="Ke L."/>
            <person name="Zhang D."/>
            <person name="Wu Y."/>
            <person name="Sun Y."/>
            <person name="Mei J."/>
            <person name="Sun J."/>
            <person name="Sun Y."/>
        </authorList>
    </citation>
    <scope>NUCLEOTIDE SEQUENCE [LARGE SCALE GENOMIC DNA]</scope>
    <source>
        <strain evidence="3">cv. E1</strain>
        <tissue evidence="2">Leaf</tissue>
    </source>
</reference>
<evidence type="ECO:0000313" key="2">
    <source>
        <dbReference type="EMBL" id="KAH1063294.1"/>
    </source>
</evidence>
<dbReference type="Proteomes" id="UP000828251">
    <property type="component" value="Unassembled WGS sequence"/>
</dbReference>
<comment type="caution">
    <text evidence="2">The sequence shown here is derived from an EMBL/GenBank/DDBJ whole genome shotgun (WGS) entry which is preliminary data.</text>
</comment>
<dbReference type="AlphaFoldDB" id="A0A9D3ZRU2"/>
<organism evidence="2 3">
    <name type="scientific">Gossypium stocksii</name>
    <dbReference type="NCBI Taxonomy" id="47602"/>
    <lineage>
        <taxon>Eukaryota</taxon>
        <taxon>Viridiplantae</taxon>
        <taxon>Streptophyta</taxon>
        <taxon>Embryophyta</taxon>
        <taxon>Tracheophyta</taxon>
        <taxon>Spermatophyta</taxon>
        <taxon>Magnoliopsida</taxon>
        <taxon>eudicotyledons</taxon>
        <taxon>Gunneridae</taxon>
        <taxon>Pentapetalae</taxon>
        <taxon>rosids</taxon>
        <taxon>malvids</taxon>
        <taxon>Malvales</taxon>
        <taxon>Malvaceae</taxon>
        <taxon>Malvoideae</taxon>
        <taxon>Gossypium</taxon>
    </lineage>
</organism>
<accession>A0A9D3ZRU2</accession>
<keyword evidence="3" id="KW-1185">Reference proteome</keyword>